<evidence type="ECO:0000256" key="5">
    <source>
        <dbReference type="ARBA" id="ARBA00020164"/>
    </source>
</evidence>
<feature type="chain" id="PRO_5039301192" description="Alpha-acetolactate decarboxylase" evidence="10">
    <location>
        <begin position="23"/>
        <end position="260"/>
    </location>
</feature>
<evidence type="ECO:0000313" key="11">
    <source>
        <dbReference type="EMBL" id="KNZ40365.1"/>
    </source>
</evidence>
<dbReference type="GO" id="GO:0047605">
    <property type="term" value="F:acetolactate decarboxylase activity"/>
    <property type="evidence" value="ECO:0007669"/>
    <property type="project" value="UniProtKB-UniRule"/>
</dbReference>
<dbReference type="EMBL" id="LGYO01000065">
    <property type="protein sequence ID" value="KNZ40365.1"/>
    <property type="molecule type" value="Genomic_DNA"/>
</dbReference>
<dbReference type="EC" id="4.1.1.5" evidence="4 9"/>
<evidence type="ECO:0000256" key="2">
    <source>
        <dbReference type="ARBA" id="ARBA00005170"/>
    </source>
</evidence>
<dbReference type="Pfam" id="PF03306">
    <property type="entry name" value="AAL_decarboxy"/>
    <property type="match status" value="1"/>
</dbReference>
<dbReference type="InterPro" id="IPR005128">
    <property type="entry name" value="Acetolactate_a_deCO2ase"/>
</dbReference>
<accession>A0A0L6TXT1</accession>
<dbReference type="UniPathway" id="UPA00626">
    <property type="reaction ID" value="UER00678"/>
</dbReference>
<dbReference type="PANTHER" id="PTHR35524">
    <property type="entry name" value="ALPHA-ACETOLACTATE DECARBOXYLASE"/>
    <property type="match status" value="1"/>
</dbReference>
<evidence type="ECO:0000313" key="12">
    <source>
        <dbReference type="Proteomes" id="UP000036873"/>
    </source>
</evidence>
<dbReference type="PIRSF" id="PIRSF001332">
    <property type="entry name" value="Acetolac_decarb"/>
    <property type="match status" value="1"/>
</dbReference>
<evidence type="ECO:0000256" key="9">
    <source>
        <dbReference type="PIRNR" id="PIRNR001332"/>
    </source>
</evidence>
<dbReference type="PANTHER" id="PTHR35524:SF1">
    <property type="entry name" value="ALPHA-ACETOLACTATE DECARBOXYLASE"/>
    <property type="match status" value="1"/>
</dbReference>
<keyword evidence="7 9" id="KW-0005">Acetoin biosynthesis</keyword>
<dbReference type="GO" id="GO:0045151">
    <property type="term" value="P:acetoin biosynthetic process"/>
    <property type="evidence" value="ECO:0007669"/>
    <property type="project" value="UniProtKB-UniRule"/>
</dbReference>
<comment type="catalytic activity">
    <reaction evidence="1 9">
        <text>(2S)-2-acetolactate + H(+) = (R)-acetoin + CO2</text>
        <dbReference type="Rhea" id="RHEA:21580"/>
        <dbReference type="ChEBI" id="CHEBI:15378"/>
        <dbReference type="ChEBI" id="CHEBI:15686"/>
        <dbReference type="ChEBI" id="CHEBI:16526"/>
        <dbReference type="ChEBI" id="CHEBI:58476"/>
        <dbReference type="EC" id="4.1.1.5"/>
    </reaction>
</comment>
<comment type="caution">
    <text evidence="11">The sequence shown here is derived from an EMBL/GenBank/DDBJ whole genome shotgun (WGS) entry which is preliminary data.</text>
</comment>
<sequence length="260" mass="28220">MKTKIKLTVLSVVCLCVLSGCANTSGKELSRDTLYQVSTISSLLAGNYDGFQSFGELKEHGDVGIGTFNALDGELVMIDNTVYKVKSTGAVEEASDTDTTPFAAVTYFDDDATQELTAAANLAVLEQELDKLIQNKDLFYIFKVDGTFKTIKTRSVPIQEKPYPVLSEAVKEQSVFDYTNITGTLVGLWCPEYIGGVNVPGYHLHFISEDRTKGGHLLDVSFDQAQVSADATDGFVMTLSPITPEGSVKDLDSEIDAVEK</sequence>
<evidence type="ECO:0000256" key="4">
    <source>
        <dbReference type="ARBA" id="ARBA00013204"/>
    </source>
</evidence>
<dbReference type="OrthoDB" id="8612680at2"/>
<evidence type="ECO:0000256" key="7">
    <source>
        <dbReference type="ARBA" id="ARBA00023061"/>
    </source>
</evidence>
<gene>
    <name evidence="11" type="ORF">AKG39_17960</name>
</gene>
<comment type="pathway">
    <text evidence="2 9">Polyol metabolism; (R,R)-butane-2,3-diol biosynthesis; (R,R)-butane-2,3-diol from pyruvate: step 2/3.</text>
</comment>
<dbReference type="AlphaFoldDB" id="A0A0L6TXT1"/>
<dbReference type="CDD" id="cd17299">
    <property type="entry name" value="acetolactate_decarboxylase"/>
    <property type="match status" value="1"/>
</dbReference>
<evidence type="ECO:0000256" key="6">
    <source>
        <dbReference type="ARBA" id="ARBA00022793"/>
    </source>
</evidence>
<feature type="signal peptide" evidence="10">
    <location>
        <begin position="1"/>
        <end position="22"/>
    </location>
</feature>
<keyword evidence="8 9" id="KW-0456">Lyase</keyword>
<evidence type="ECO:0000256" key="1">
    <source>
        <dbReference type="ARBA" id="ARBA00001784"/>
    </source>
</evidence>
<keyword evidence="6 9" id="KW-0210">Decarboxylase</keyword>
<keyword evidence="12" id="KW-1185">Reference proteome</keyword>
<keyword evidence="10" id="KW-0732">Signal</keyword>
<dbReference type="SUPFAM" id="SSF117856">
    <property type="entry name" value="AF0104/ALDC/Ptd012-like"/>
    <property type="match status" value="1"/>
</dbReference>
<dbReference type="STRING" id="52689.AKG39_17960"/>
<dbReference type="NCBIfam" id="TIGR01252">
    <property type="entry name" value="acetolac_decarb"/>
    <property type="match status" value="1"/>
</dbReference>
<evidence type="ECO:0000256" key="3">
    <source>
        <dbReference type="ARBA" id="ARBA00007106"/>
    </source>
</evidence>
<evidence type="ECO:0000256" key="10">
    <source>
        <dbReference type="SAM" id="SignalP"/>
    </source>
</evidence>
<evidence type="ECO:0000256" key="8">
    <source>
        <dbReference type="ARBA" id="ARBA00023239"/>
    </source>
</evidence>
<dbReference type="Proteomes" id="UP000036873">
    <property type="component" value="Unassembled WGS sequence"/>
</dbReference>
<proteinExistence type="inferred from homology"/>
<reference evidence="12" key="1">
    <citation type="submission" date="2015-07" db="EMBL/GenBank/DDBJ databases">
        <title>Draft genome sequence of Acetobacterium bakii DSM 8293, a potential psychrophilic chemical producer through syngas fermentation.</title>
        <authorList>
            <person name="Song Y."/>
            <person name="Hwang S."/>
            <person name="Cho B.-K."/>
        </authorList>
    </citation>
    <scope>NUCLEOTIDE SEQUENCE [LARGE SCALE GENOMIC DNA]</scope>
    <source>
        <strain evidence="12">DSM 8239</strain>
    </source>
</reference>
<dbReference type="RefSeq" id="WP_050741780.1">
    <property type="nucleotide sequence ID" value="NZ_LGYO01000065.1"/>
</dbReference>
<dbReference type="Gene3D" id="3.30.1330.80">
    <property type="entry name" value="Hypothetical protein, similar to alpha- acetolactate decarboxylase, domain 2"/>
    <property type="match status" value="2"/>
</dbReference>
<organism evidence="11 12">
    <name type="scientific">Acetobacterium bakii</name>
    <dbReference type="NCBI Taxonomy" id="52689"/>
    <lineage>
        <taxon>Bacteria</taxon>
        <taxon>Bacillati</taxon>
        <taxon>Bacillota</taxon>
        <taxon>Clostridia</taxon>
        <taxon>Eubacteriales</taxon>
        <taxon>Eubacteriaceae</taxon>
        <taxon>Acetobacterium</taxon>
    </lineage>
</organism>
<protein>
    <recommendedName>
        <fullName evidence="5 9">Alpha-acetolactate decarboxylase</fullName>
        <ecNumber evidence="4 9">4.1.1.5</ecNumber>
    </recommendedName>
</protein>
<name>A0A0L6TXT1_9FIRM</name>
<dbReference type="PATRIC" id="fig|52689.4.peg.3283"/>
<comment type="similarity">
    <text evidence="3 9">Belongs to the alpha-acetolactate decarboxylase family.</text>
</comment>
<dbReference type="PROSITE" id="PS51257">
    <property type="entry name" value="PROKAR_LIPOPROTEIN"/>
    <property type="match status" value="1"/>
</dbReference>